<dbReference type="Pfam" id="PF05577">
    <property type="entry name" value="Peptidase_S28"/>
    <property type="match status" value="1"/>
</dbReference>
<dbReference type="PANTHER" id="PTHR11010">
    <property type="entry name" value="PROTEASE S28 PRO-X CARBOXYPEPTIDASE-RELATED"/>
    <property type="match status" value="1"/>
</dbReference>
<keyword evidence="8" id="KW-1185">Reference proteome</keyword>
<evidence type="ECO:0000256" key="6">
    <source>
        <dbReference type="SAM" id="SignalP"/>
    </source>
</evidence>
<protein>
    <recommendedName>
        <fullName evidence="9">Serine carboxypeptidase S28</fullName>
    </recommendedName>
</protein>
<dbReference type="InterPro" id="IPR029058">
    <property type="entry name" value="AB_hydrolase_fold"/>
</dbReference>
<keyword evidence="5" id="KW-0325">Glycoprotein</keyword>
<accession>A0A016ULC7</accession>
<dbReference type="GO" id="GO:0006508">
    <property type="term" value="P:proteolysis"/>
    <property type="evidence" value="ECO:0007669"/>
    <property type="project" value="UniProtKB-KW"/>
</dbReference>
<keyword evidence="3 6" id="KW-0732">Signal</keyword>
<evidence type="ECO:0000256" key="2">
    <source>
        <dbReference type="ARBA" id="ARBA00022670"/>
    </source>
</evidence>
<dbReference type="AlphaFoldDB" id="A0A016ULC7"/>
<dbReference type="InterPro" id="IPR008758">
    <property type="entry name" value="Peptidase_S28"/>
</dbReference>
<gene>
    <name evidence="7" type="primary">Acey_s0035.g3093</name>
    <name evidence="7" type="ORF">Y032_0035g3093</name>
</gene>
<evidence type="ECO:0000256" key="5">
    <source>
        <dbReference type="ARBA" id="ARBA00023180"/>
    </source>
</evidence>
<sequence>MVSALLLCLLGIVEARRLVDPVVNHKFDHSNLASMPPWTVNWFTVKLDHFTYSDTRTFQMKWLLNNTFYKSGGPIFFYTGNEGDVEDFATATGMMWDLAPKFNAAIIFAEHRFYGKSMPFGNDSYASIVNMGYLTSEQALADYAALLFALKVSKAASCSTVGGRA</sequence>
<evidence type="ECO:0000313" key="8">
    <source>
        <dbReference type="Proteomes" id="UP000024635"/>
    </source>
</evidence>
<dbReference type="OrthoDB" id="2130629at2759"/>
<dbReference type="Gene3D" id="3.40.50.1820">
    <property type="entry name" value="alpha/beta hydrolase"/>
    <property type="match status" value="1"/>
</dbReference>
<reference evidence="8" key="1">
    <citation type="journal article" date="2015" name="Nat. Genet.">
        <title>The genome and transcriptome of the zoonotic hookworm Ancylostoma ceylanicum identify infection-specific gene families.</title>
        <authorList>
            <person name="Schwarz E.M."/>
            <person name="Hu Y."/>
            <person name="Antoshechkin I."/>
            <person name="Miller M.M."/>
            <person name="Sternberg P.W."/>
            <person name="Aroian R.V."/>
        </authorList>
    </citation>
    <scope>NUCLEOTIDE SEQUENCE</scope>
    <source>
        <strain evidence="8">HY135</strain>
    </source>
</reference>
<evidence type="ECO:0000313" key="7">
    <source>
        <dbReference type="EMBL" id="EYC16010.1"/>
    </source>
</evidence>
<evidence type="ECO:0000256" key="1">
    <source>
        <dbReference type="ARBA" id="ARBA00011079"/>
    </source>
</evidence>
<feature type="chain" id="PRO_5012949303" description="Serine carboxypeptidase S28" evidence="6">
    <location>
        <begin position="16"/>
        <end position="165"/>
    </location>
</feature>
<dbReference type="PANTHER" id="PTHR11010:SF104">
    <property type="entry name" value="SERINE PROTEASE PCP-1-RELATED"/>
    <property type="match status" value="1"/>
</dbReference>
<evidence type="ECO:0000256" key="4">
    <source>
        <dbReference type="ARBA" id="ARBA00022801"/>
    </source>
</evidence>
<dbReference type="Proteomes" id="UP000024635">
    <property type="component" value="Unassembled WGS sequence"/>
</dbReference>
<evidence type="ECO:0008006" key="9">
    <source>
        <dbReference type="Google" id="ProtNLM"/>
    </source>
</evidence>
<comment type="caution">
    <text evidence="7">The sequence shown here is derived from an EMBL/GenBank/DDBJ whole genome shotgun (WGS) entry which is preliminary data.</text>
</comment>
<comment type="similarity">
    <text evidence="1">Belongs to the peptidase S28 family.</text>
</comment>
<feature type="signal peptide" evidence="6">
    <location>
        <begin position="1"/>
        <end position="15"/>
    </location>
</feature>
<proteinExistence type="inferred from homology"/>
<evidence type="ECO:0000256" key="3">
    <source>
        <dbReference type="ARBA" id="ARBA00022729"/>
    </source>
</evidence>
<organism evidence="7 8">
    <name type="scientific">Ancylostoma ceylanicum</name>
    <dbReference type="NCBI Taxonomy" id="53326"/>
    <lineage>
        <taxon>Eukaryota</taxon>
        <taxon>Metazoa</taxon>
        <taxon>Ecdysozoa</taxon>
        <taxon>Nematoda</taxon>
        <taxon>Chromadorea</taxon>
        <taxon>Rhabditida</taxon>
        <taxon>Rhabditina</taxon>
        <taxon>Rhabditomorpha</taxon>
        <taxon>Strongyloidea</taxon>
        <taxon>Ancylostomatidae</taxon>
        <taxon>Ancylostomatinae</taxon>
        <taxon>Ancylostoma</taxon>
    </lineage>
</organism>
<dbReference type="GO" id="GO:0070008">
    <property type="term" value="F:serine-type exopeptidase activity"/>
    <property type="evidence" value="ECO:0007669"/>
    <property type="project" value="InterPro"/>
</dbReference>
<dbReference type="SUPFAM" id="SSF53474">
    <property type="entry name" value="alpha/beta-Hydrolases"/>
    <property type="match status" value="1"/>
</dbReference>
<keyword evidence="4" id="KW-0378">Hydrolase</keyword>
<name>A0A016ULC7_9BILA</name>
<keyword evidence="2" id="KW-0645">Protease</keyword>
<dbReference type="STRING" id="53326.A0A016ULC7"/>
<dbReference type="GO" id="GO:0008239">
    <property type="term" value="F:dipeptidyl-peptidase activity"/>
    <property type="evidence" value="ECO:0007669"/>
    <property type="project" value="TreeGrafter"/>
</dbReference>
<dbReference type="EMBL" id="JARK01001371">
    <property type="protein sequence ID" value="EYC16010.1"/>
    <property type="molecule type" value="Genomic_DNA"/>
</dbReference>